<dbReference type="InterPro" id="IPR006311">
    <property type="entry name" value="TAT_signal"/>
</dbReference>
<gene>
    <name evidence="2" type="ORF">AB0K40_35165</name>
</gene>
<reference evidence="2 3" key="1">
    <citation type="submission" date="2024-06" db="EMBL/GenBank/DDBJ databases">
        <title>The Natural Products Discovery Center: Release of the First 8490 Sequenced Strains for Exploring Actinobacteria Biosynthetic Diversity.</title>
        <authorList>
            <person name="Kalkreuter E."/>
            <person name="Kautsar S.A."/>
            <person name="Yang D."/>
            <person name="Bader C.D."/>
            <person name="Teijaro C.N."/>
            <person name="Fluegel L."/>
            <person name="Davis C.M."/>
            <person name="Simpson J.R."/>
            <person name="Lauterbach L."/>
            <person name="Steele A.D."/>
            <person name="Gui C."/>
            <person name="Meng S."/>
            <person name="Li G."/>
            <person name="Viehrig K."/>
            <person name="Ye F."/>
            <person name="Su P."/>
            <person name="Kiefer A.F."/>
            <person name="Nichols A."/>
            <person name="Cepeda A.J."/>
            <person name="Yan W."/>
            <person name="Fan B."/>
            <person name="Jiang Y."/>
            <person name="Adhikari A."/>
            <person name="Zheng C.-J."/>
            <person name="Schuster L."/>
            <person name="Cowan T.M."/>
            <person name="Smanski M.J."/>
            <person name="Chevrette M.G."/>
            <person name="De Carvalho L.P.S."/>
            <person name="Shen B."/>
        </authorList>
    </citation>
    <scope>NUCLEOTIDE SEQUENCE [LARGE SCALE GENOMIC DNA]</scope>
    <source>
        <strain evidence="2 3">NPDC049574</strain>
    </source>
</reference>
<evidence type="ECO:0000313" key="2">
    <source>
        <dbReference type="EMBL" id="MEV4290780.1"/>
    </source>
</evidence>
<evidence type="ECO:0000313" key="3">
    <source>
        <dbReference type="Proteomes" id="UP001552427"/>
    </source>
</evidence>
<sequence length="78" mass="8115">MTSMARRLTMLIAAVGVAGATLAAVPAAASASPDGINDGMGCYAVFDTVYKRFHSLGFNDDYSTRMAEAAFNNCQSAT</sequence>
<keyword evidence="3" id="KW-1185">Reference proteome</keyword>
<feature type="chain" id="PRO_5047262108" evidence="1">
    <location>
        <begin position="24"/>
        <end position="78"/>
    </location>
</feature>
<dbReference type="RefSeq" id="WP_364458167.1">
    <property type="nucleotide sequence ID" value="NZ_JBFARM010000012.1"/>
</dbReference>
<accession>A0ABV3HEG8</accession>
<keyword evidence="1" id="KW-0732">Signal</keyword>
<protein>
    <submittedName>
        <fullName evidence="2">Uncharacterized protein</fullName>
    </submittedName>
</protein>
<organism evidence="2 3">
    <name type="scientific">Nonomuraea bangladeshensis</name>
    <dbReference type="NCBI Taxonomy" id="404385"/>
    <lineage>
        <taxon>Bacteria</taxon>
        <taxon>Bacillati</taxon>
        <taxon>Actinomycetota</taxon>
        <taxon>Actinomycetes</taxon>
        <taxon>Streptosporangiales</taxon>
        <taxon>Streptosporangiaceae</taxon>
        <taxon>Nonomuraea</taxon>
    </lineage>
</organism>
<proteinExistence type="predicted"/>
<dbReference type="PROSITE" id="PS51318">
    <property type="entry name" value="TAT"/>
    <property type="match status" value="1"/>
</dbReference>
<name>A0ABV3HEG8_9ACTN</name>
<dbReference type="EMBL" id="JBFARM010000012">
    <property type="protein sequence ID" value="MEV4290780.1"/>
    <property type="molecule type" value="Genomic_DNA"/>
</dbReference>
<comment type="caution">
    <text evidence="2">The sequence shown here is derived from an EMBL/GenBank/DDBJ whole genome shotgun (WGS) entry which is preliminary data.</text>
</comment>
<feature type="signal peptide" evidence="1">
    <location>
        <begin position="1"/>
        <end position="23"/>
    </location>
</feature>
<dbReference type="Proteomes" id="UP001552427">
    <property type="component" value="Unassembled WGS sequence"/>
</dbReference>
<evidence type="ECO:0000256" key="1">
    <source>
        <dbReference type="SAM" id="SignalP"/>
    </source>
</evidence>